<evidence type="ECO:0000259" key="5">
    <source>
        <dbReference type="PROSITE" id="PS51123"/>
    </source>
</evidence>
<dbReference type="PROSITE" id="PS51123">
    <property type="entry name" value="OMPA_2"/>
    <property type="match status" value="1"/>
</dbReference>
<sequence>MIRFLTIWLSVISLLAQGQQVDSSCFRLQGRLIDLATHQPLNAAQLVAKTLNGRQKISTSSQSGTFSAALPCGTTDLYIERIGYRSHTIPIRLFPSQQNMPVTVLIPLIPVDRQNQDKPYLQTEQTSYVQTDSITDQSVRDNNRVQHNTFLITDAIQGKPLSATVCLFYTKTGEKRCLGTNAQGWLQRDFDQKDIIALEIRSIGYQPYDGNLIVEQLNGQFLRHEIRLQRELTLFSVNAPEATRCELRTKAKTVALVAMTGYPHQYVAYDLSPGPYELVVNYGVQVIRQPVHLNTGLNYMSVDQPSMNPVSTPAPVSPSVPVAVKATVEPLMTLPDSLPMIYFEQGSYQLRPDSQDVLRQIAQYMKSHPAYTLQITGHTDNVGNPQINQTLSIYRALVTARFLANLGVAENLLTKDGIGSRQPIAPNDTEDNRALNRRVSLKLRTAQ</sequence>
<protein>
    <submittedName>
        <fullName evidence="6">OmpA family protein</fullName>
    </submittedName>
</protein>
<organism evidence="6 7">
    <name type="scientific">Spirosoma taeanense</name>
    <dbReference type="NCBI Taxonomy" id="2735870"/>
    <lineage>
        <taxon>Bacteria</taxon>
        <taxon>Pseudomonadati</taxon>
        <taxon>Bacteroidota</taxon>
        <taxon>Cytophagia</taxon>
        <taxon>Cytophagales</taxon>
        <taxon>Cytophagaceae</taxon>
        <taxon>Spirosoma</taxon>
    </lineage>
</organism>
<dbReference type="InterPro" id="IPR008969">
    <property type="entry name" value="CarboxyPept-like_regulatory"/>
</dbReference>
<evidence type="ECO:0000313" key="6">
    <source>
        <dbReference type="EMBL" id="QJW90788.1"/>
    </source>
</evidence>
<dbReference type="CDD" id="cd07185">
    <property type="entry name" value="OmpA_C-like"/>
    <property type="match status" value="1"/>
</dbReference>
<evidence type="ECO:0000256" key="2">
    <source>
        <dbReference type="ARBA" id="ARBA00023136"/>
    </source>
</evidence>
<evidence type="ECO:0000313" key="7">
    <source>
        <dbReference type="Proteomes" id="UP000502756"/>
    </source>
</evidence>
<dbReference type="GO" id="GO:0009279">
    <property type="term" value="C:cell outer membrane"/>
    <property type="evidence" value="ECO:0007669"/>
    <property type="project" value="UniProtKB-SubCell"/>
</dbReference>
<dbReference type="EMBL" id="CP053435">
    <property type="protein sequence ID" value="QJW90788.1"/>
    <property type="molecule type" value="Genomic_DNA"/>
</dbReference>
<dbReference type="SUPFAM" id="SSF49464">
    <property type="entry name" value="Carboxypeptidase regulatory domain-like"/>
    <property type="match status" value="1"/>
</dbReference>
<dbReference type="SUPFAM" id="SSF103088">
    <property type="entry name" value="OmpA-like"/>
    <property type="match status" value="1"/>
</dbReference>
<dbReference type="InterPro" id="IPR006664">
    <property type="entry name" value="OMP_bac"/>
</dbReference>
<reference evidence="6 7" key="1">
    <citation type="submission" date="2020-05" db="EMBL/GenBank/DDBJ databases">
        <title>Genome sequencing of Spirosoma sp. TS118.</title>
        <authorList>
            <person name="Lee J.-H."/>
            <person name="Jeong S."/>
            <person name="Zhao L."/>
            <person name="Jung J.-H."/>
            <person name="Kim M.-K."/>
            <person name="Lim S."/>
        </authorList>
    </citation>
    <scope>NUCLEOTIDE SEQUENCE [LARGE SCALE GENOMIC DNA]</scope>
    <source>
        <strain evidence="6 7">TS118</strain>
    </source>
</reference>
<evidence type="ECO:0000256" key="1">
    <source>
        <dbReference type="ARBA" id="ARBA00004442"/>
    </source>
</evidence>
<keyword evidence="7" id="KW-1185">Reference proteome</keyword>
<gene>
    <name evidence="6" type="ORF">HNV11_16080</name>
</gene>
<dbReference type="RefSeq" id="WP_171740632.1">
    <property type="nucleotide sequence ID" value="NZ_CP053435.1"/>
</dbReference>
<proteinExistence type="predicted"/>
<evidence type="ECO:0000256" key="4">
    <source>
        <dbReference type="PROSITE-ProRule" id="PRU00473"/>
    </source>
</evidence>
<dbReference type="Pfam" id="PF00691">
    <property type="entry name" value="OmpA"/>
    <property type="match status" value="1"/>
</dbReference>
<dbReference type="PANTHER" id="PTHR30329:SF21">
    <property type="entry name" value="LIPOPROTEIN YIAD-RELATED"/>
    <property type="match status" value="1"/>
</dbReference>
<dbReference type="Gene3D" id="3.30.1330.60">
    <property type="entry name" value="OmpA-like domain"/>
    <property type="match status" value="1"/>
</dbReference>
<dbReference type="InterPro" id="IPR050330">
    <property type="entry name" value="Bact_OuterMem_StrucFunc"/>
</dbReference>
<keyword evidence="3" id="KW-0998">Cell outer membrane</keyword>
<evidence type="ECO:0000256" key="3">
    <source>
        <dbReference type="ARBA" id="ARBA00023237"/>
    </source>
</evidence>
<dbReference type="AlphaFoldDB" id="A0A6M5Y924"/>
<accession>A0A6M5Y924</accession>
<keyword evidence="2 4" id="KW-0472">Membrane</keyword>
<comment type="subcellular location">
    <subcellularLocation>
        <location evidence="1">Cell outer membrane</location>
    </subcellularLocation>
</comment>
<dbReference type="PANTHER" id="PTHR30329">
    <property type="entry name" value="STATOR ELEMENT OF FLAGELLAR MOTOR COMPLEX"/>
    <property type="match status" value="1"/>
</dbReference>
<dbReference type="InterPro" id="IPR006665">
    <property type="entry name" value="OmpA-like"/>
</dbReference>
<dbReference type="PRINTS" id="PR01021">
    <property type="entry name" value="OMPADOMAIN"/>
</dbReference>
<dbReference type="KEGG" id="stae:HNV11_16080"/>
<dbReference type="Proteomes" id="UP000502756">
    <property type="component" value="Chromosome"/>
</dbReference>
<feature type="domain" description="OmpA-like" evidence="5">
    <location>
        <begin position="330"/>
        <end position="447"/>
    </location>
</feature>
<name>A0A6M5Y924_9BACT</name>
<dbReference type="InterPro" id="IPR036737">
    <property type="entry name" value="OmpA-like_sf"/>
</dbReference>